<sequence length="261" mass="27565">MPGLRKGKAREWGAGGSRRAQRRPSAEVPGQLVPAALLFALISLTPALPACLLRKLLASPSPLSFANFPETPLNLAGESFRSPTPDPPPAPRISKRGSSDVYLPFSRGAAPGRRGGRKWGHWGGFRAGPQRPGGIHVKGSVSKASGTVALTPITGRAERDPLPTSRPRARPPGRATAAAAAAAAARLQGIPPDLPLPLRLTLPCLAPVLDRRFPGSPVSYLYHTGLLSTHFTILFQAGDFAAELKLLISVTSFFLSCDLDE</sequence>
<accession>A0A8U0RFI4</accession>
<keyword evidence="2" id="KW-1185">Reference proteome</keyword>
<dbReference type="GeneID" id="106004861"/>
<dbReference type="AlphaFoldDB" id="A0A8U0RFI4"/>
<dbReference type="OrthoDB" id="10614780at2759"/>
<evidence type="ECO:0000313" key="3">
    <source>
        <dbReference type="RefSeq" id="XP_044921704.1"/>
    </source>
</evidence>
<protein>
    <submittedName>
        <fullName evidence="3">Uncharacterized protein LOC106004861</fullName>
    </submittedName>
</protein>
<evidence type="ECO:0000313" key="2">
    <source>
        <dbReference type="Proteomes" id="UP000000715"/>
    </source>
</evidence>
<feature type="region of interest" description="Disordered" evidence="1">
    <location>
        <begin position="1"/>
        <end position="27"/>
    </location>
</feature>
<name>A0A8U0RFI4_MUSPF</name>
<evidence type="ECO:0000256" key="1">
    <source>
        <dbReference type="SAM" id="MobiDB-lite"/>
    </source>
</evidence>
<dbReference type="Proteomes" id="UP000000715">
    <property type="component" value="Unplaced"/>
</dbReference>
<organism evidence="2 3">
    <name type="scientific">Mustela putorius furo</name>
    <name type="common">European domestic ferret</name>
    <name type="synonym">Mustela furo</name>
    <dbReference type="NCBI Taxonomy" id="9669"/>
    <lineage>
        <taxon>Eukaryota</taxon>
        <taxon>Metazoa</taxon>
        <taxon>Chordata</taxon>
        <taxon>Craniata</taxon>
        <taxon>Vertebrata</taxon>
        <taxon>Euteleostomi</taxon>
        <taxon>Mammalia</taxon>
        <taxon>Eutheria</taxon>
        <taxon>Laurasiatheria</taxon>
        <taxon>Carnivora</taxon>
        <taxon>Caniformia</taxon>
        <taxon>Musteloidea</taxon>
        <taxon>Mustelidae</taxon>
        <taxon>Mustelinae</taxon>
        <taxon>Mustela</taxon>
    </lineage>
</organism>
<feature type="region of interest" description="Disordered" evidence="1">
    <location>
        <begin position="76"/>
        <end position="121"/>
    </location>
</feature>
<proteinExistence type="predicted"/>
<dbReference type="RefSeq" id="XP_044921704.1">
    <property type="nucleotide sequence ID" value="XM_045065769.1"/>
</dbReference>
<gene>
    <name evidence="3" type="primary">LOC106004861</name>
</gene>
<reference evidence="3" key="1">
    <citation type="submission" date="2025-08" db="UniProtKB">
        <authorList>
            <consortium name="RefSeq"/>
        </authorList>
    </citation>
    <scope>IDENTIFICATION</scope>
    <source>
        <tissue evidence="3">Brain</tissue>
    </source>
</reference>